<dbReference type="EMBL" id="BNAW01000051">
    <property type="protein sequence ID" value="GHG41514.1"/>
    <property type="molecule type" value="Genomic_DNA"/>
</dbReference>
<accession>A0ABQ3KNZ7</accession>
<sequence length="93" mass="9462">MEVPAALGHRAERRLGQASAASSQSRLPGYRGCPPSCGAAGTGAGRAESPGLVARWQGAHAGTDVAGLPGNERLPRVPADPEVTRCIGVQYIS</sequence>
<reference evidence="3" key="1">
    <citation type="journal article" date="2019" name="Int. J. Syst. Evol. Microbiol.">
        <title>The Global Catalogue of Microorganisms (GCM) 10K type strain sequencing project: providing services to taxonomists for standard genome sequencing and annotation.</title>
        <authorList>
            <consortium name="The Broad Institute Genomics Platform"/>
            <consortium name="The Broad Institute Genome Sequencing Center for Infectious Disease"/>
            <person name="Wu L."/>
            <person name="Ma J."/>
        </authorList>
    </citation>
    <scope>NUCLEOTIDE SEQUENCE [LARGE SCALE GENOMIC DNA]</scope>
    <source>
        <strain evidence="3">CGMCC 4.7680</strain>
    </source>
</reference>
<comment type="caution">
    <text evidence="2">The sequence shown here is derived from an EMBL/GenBank/DDBJ whole genome shotgun (WGS) entry which is preliminary data.</text>
</comment>
<organism evidence="2 3">
    <name type="scientific">Amycolatopsis bullii</name>
    <dbReference type="NCBI Taxonomy" id="941987"/>
    <lineage>
        <taxon>Bacteria</taxon>
        <taxon>Bacillati</taxon>
        <taxon>Actinomycetota</taxon>
        <taxon>Actinomycetes</taxon>
        <taxon>Pseudonocardiales</taxon>
        <taxon>Pseudonocardiaceae</taxon>
        <taxon>Amycolatopsis</taxon>
    </lineage>
</organism>
<gene>
    <name evidence="2" type="ORF">GCM10017567_73750</name>
</gene>
<evidence type="ECO:0000313" key="2">
    <source>
        <dbReference type="EMBL" id="GHG41514.1"/>
    </source>
</evidence>
<protein>
    <submittedName>
        <fullName evidence="2">Uncharacterized protein</fullName>
    </submittedName>
</protein>
<dbReference type="Proteomes" id="UP000649955">
    <property type="component" value="Unassembled WGS sequence"/>
</dbReference>
<name>A0ABQ3KNZ7_9PSEU</name>
<feature type="region of interest" description="Disordered" evidence="1">
    <location>
        <begin position="1"/>
        <end position="32"/>
    </location>
</feature>
<evidence type="ECO:0000313" key="3">
    <source>
        <dbReference type="Proteomes" id="UP000649955"/>
    </source>
</evidence>
<proteinExistence type="predicted"/>
<keyword evidence="3" id="KW-1185">Reference proteome</keyword>
<evidence type="ECO:0000256" key="1">
    <source>
        <dbReference type="SAM" id="MobiDB-lite"/>
    </source>
</evidence>